<dbReference type="STRING" id="546871.SAMN04488543_2104"/>
<dbReference type="Pfam" id="PF00903">
    <property type="entry name" value="Glyoxalase"/>
    <property type="match status" value="1"/>
</dbReference>
<keyword evidence="3" id="KW-0560">Oxidoreductase</keyword>
<evidence type="ECO:0000259" key="2">
    <source>
        <dbReference type="PROSITE" id="PS51819"/>
    </source>
</evidence>
<dbReference type="InterPro" id="IPR037523">
    <property type="entry name" value="VOC_core"/>
</dbReference>
<sequence length="173" mass="18037">MTTTTGTTTPTSTTPGATTPSPAPPLLGVSHLALSAPDLPAARRFWTGTMGFEVTTDTPHLLFVVHWPSRVAIAVTDHEATVRGPFDERRTGLDHVALAVPDADALEDWRQRLVADDVPHSAVVDSGAGLHLNLRAPGGVPVELYVMDAATAAAFGLDHPHEGHAHGPAGSTP</sequence>
<evidence type="ECO:0000313" key="4">
    <source>
        <dbReference type="Proteomes" id="UP000199092"/>
    </source>
</evidence>
<feature type="region of interest" description="Disordered" evidence="1">
    <location>
        <begin position="1"/>
        <end position="25"/>
    </location>
</feature>
<name>A0A1H1TV03_9ACTN</name>
<proteinExistence type="predicted"/>
<gene>
    <name evidence="3" type="ORF">SAMN04488543_2104</name>
</gene>
<dbReference type="RefSeq" id="WP_091412729.1">
    <property type="nucleotide sequence ID" value="NZ_LT629749.1"/>
</dbReference>
<dbReference type="Gene3D" id="3.10.180.10">
    <property type="entry name" value="2,3-Dihydroxybiphenyl 1,2-Dioxygenase, domain 1"/>
    <property type="match status" value="1"/>
</dbReference>
<keyword evidence="4" id="KW-1185">Reference proteome</keyword>
<feature type="compositionally biased region" description="Low complexity" evidence="1">
    <location>
        <begin position="1"/>
        <end position="20"/>
    </location>
</feature>
<dbReference type="GO" id="GO:0051213">
    <property type="term" value="F:dioxygenase activity"/>
    <property type="evidence" value="ECO:0007669"/>
    <property type="project" value="UniProtKB-KW"/>
</dbReference>
<dbReference type="PROSITE" id="PS51819">
    <property type="entry name" value="VOC"/>
    <property type="match status" value="1"/>
</dbReference>
<reference evidence="3 4" key="1">
    <citation type="submission" date="2016-10" db="EMBL/GenBank/DDBJ databases">
        <authorList>
            <person name="de Groot N.N."/>
        </authorList>
    </citation>
    <scope>NUCLEOTIDE SEQUENCE [LARGE SCALE GENOMIC DNA]</scope>
    <source>
        <strain evidence="3 4">DSM 21741</strain>
    </source>
</reference>
<feature type="domain" description="VOC" evidence="2">
    <location>
        <begin position="28"/>
        <end position="147"/>
    </location>
</feature>
<organism evidence="3 4">
    <name type="scientific">Friedmanniella luteola</name>
    <dbReference type="NCBI Taxonomy" id="546871"/>
    <lineage>
        <taxon>Bacteria</taxon>
        <taxon>Bacillati</taxon>
        <taxon>Actinomycetota</taxon>
        <taxon>Actinomycetes</taxon>
        <taxon>Propionibacteriales</taxon>
        <taxon>Nocardioidaceae</taxon>
        <taxon>Friedmanniella</taxon>
    </lineage>
</organism>
<dbReference type="InterPro" id="IPR029068">
    <property type="entry name" value="Glyas_Bleomycin-R_OHBP_Dase"/>
</dbReference>
<dbReference type="InterPro" id="IPR004360">
    <property type="entry name" value="Glyas_Fos-R_dOase_dom"/>
</dbReference>
<dbReference type="AlphaFoldDB" id="A0A1H1TV03"/>
<protein>
    <submittedName>
        <fullName evidence="3">Catechol 2,3-dioxygenase</fullName>
    </submittedName>
</protein>
<dbReference type="Proteomes" id="UP000199092">
    <property type="component" value="Chromosome I"/>
</dbReference>
<evidence type="ECO:0000313" key="3">
    <source>
        <dbReference type="EMBL" id="SDS64030.1"/>
    </source>
</evidence>
<dbReference type="CDD" id="cd06587">
    <property type="entry name" value="VOC"/>
    <property type="match status" value="1"/>
</dbReference>
<evidence type="ECO:0000256" key="1">
    <source>
        <dbReference type="SAM" id="MobiDB-lite"/>
    </source>
</evidence>
<keyword evidence="3" id="KW-0223">Dioxygenase</keyword>
<dbReference type="OrthoDB" id="317332at2"/>
<accession>A0A1H1TV03</accession>
<dbReference type="SUPFAM" id="SSF54593">
    <property type="entry name" value="Glyoxalase/Bleomycin resistance protein/Dihydroxybiphenyl dioxygenase"/>
    <property type="match status" value="1"/>
</dbReference>
<dbReference type="EMBL" id="LT629749">
    <property type="protein sequence ID" value="SDS64030.1"/>
    <property type="molecule type" value="Genomic_DNA"/>
</dbReference>